<dbReference type="RefSeq" id="WP_170131490.1">
    <property type="nucleotide sequence ID" value="NZ_QGDQ01000015.1"/>
</dbReference>
<dbReference type="GO" id="GO:0003700">
    <property type="term" value="F:DNA-binding transcription factor activity"/>
    <property type="evidence" value="ECO:0007669"/>
    <property type="project" value="InterPro"/>
</dbReference>
<keyword evidence="3" id="KW-0804">Transcription</keyword>
<dbReference type="InterPro" id="IPR008920">
    <property type="entry name" value="TF_FadR/GntR_C"/>
</dbReference>
<dbReference type="SMART" id="SM00345">
    <property type="entry name" value="HTH_GNTR"/>
    <property type="match status" value="1"/>
</dbReference>
<evidence type="ECO:0000313" key="6">
    <source>
        <dbReference type="Proteomes" id="UP000245469"/>
    </source>
</evidence>
<dbReference type="Pfam" id="PF00392">
    <property type="entry name" value="GntR"/>
    <property type="match status" value="1"/>
</dbReference>
<dbReference type="InterPro" id="IPR000524">
    <property type="entry name" value="Tscrpt_reg_HTH_GntR"/>
</dbReference>
<evidence type="ECO:0000256" key="1">
    <source>
        <dbReference type="ARBA" id="ARBA00023015"/>
    </source>
</evidence>
<dbReference type="SUPFAM" id="SSF46785">
    <property type="entry name" value="Winged helix' DNA-binding domain"/>
    <property type="match status" value="1"/>
</dbReference>
<dbReference type="GO" id="GO:0003677">
    <property type="term" value="F:DNA binding"/>
    <property type="evidence" value="ECO:0007669"/>
    <property type="project" value="UniProtKB-KW"/>
</dbReference>
<organism evidence="5 6">
    <name type="scientific">Quadrisphaera granulorum</name>
    <dbReference type="NCBI Taxonomy" id="317664"/>
    <lineage>
        <taxon>Bacteria</taxon>
        <taxon>Bacillati</taxon>
        <taxon>Actinomycetota</taxon>
        <taxon>Actinomycetes</taxon>
        <taxon>Kineosporiales</taxon>
        <taxon>Kineosporiaceae</taxon>
        <taxon>Quadrisphaera</taxon>
    </lineage>
</organism>
<feature type="domain" description="HTH gntR-type" evidence="4">
    <location>
        <begin position="27"/>
        <end position="97"/>
    </location>
</feature>
<dbReference type="CDD" id="cd07377">
    <property type="entry name" value="WHTH_GntR"/>
    <property type="match status" value="1"/>
</dbReference>
<keyword evidence="6" id="KW-1185">Reference proteome</keyword>
<proteinExistence type="predicted"/>
<keyword evidence="2" id="KW-0238">DNA-binding</keyword>
<dbReference type="PRINTS" id="PR00035">
    <property type="entry name" value="HTHGNTR"/>
</dbReference>
<dbReference type="Gene3D" id="1.20.120.530">
    <property type="entry name" value="GntR ligand-binding domain-like"/>
    <property type="match status" value="1"/>
</dbReference>
<dbReference type="InterPro" id="IPR036388">
    <property type="entry name" value="WH-like_DNA-bd_sf"/>
</dbReference>
<dbReference type="AlphaFoldDB" id="A0A316A764"/>
<dbReference type="InterPro" id="IPR036390">
    <property type="entry name" value="WH_DNA-bd_sf"/>
</dbReference>
<protein>
    <submittedName>
        <fullName evidence="5">GntR family transcriptional regulator</fullName>
    </submittedName>
</protein>
<evidence type="ECO:0000256" key="3">
    <source>
        <dbReference type="ARBA" id="ARBA00023163"/>
    </source>
</evidence>
<dbReference type="PRINTS" id="PR00037">
    <property type="entry name" value="HTHLACR"/>
</dbReference>
<dbReference type="PANTHER" id="PTHR43537:SF24">
    <property type="entry name" value="GLUCONATE OPERON TRANSCRIPTIONAL REPRESSOR"/>
    <property type="match status" value="1"/>
</dbReference>
<evidence type="ECO:0000256" key="2">
    <source>
        <dbReference type="ARBA" id="ARBA00023125"/>
    </source>
</evidence>
<dbReference type="PANTHER" id="PTHR43537">
    <property type="entry name" value="TRANSCRIPTIONAL REGULATOR, GNTR FAMILY"/>
    <property type="match status" value="1"/>
</dbReference>
<name>A0A316A764_9ACTN</name>
<dbReference type="PROSITE" id="PS50949">
    <property type="entry name" value="HTH_GNTR"/>
    <property type="match status" value="1"/>
</dbReference>
<keyword evidence="1" id="KW-0805">Transcription regulation</keyword>
<dbReference type="Gene3D" id="1.10.10.10">
    <property type="entry name" value="Winged helix-like DNA-binding domain superfamily/Winged helix DNA-binding domain"/>
    <property type="match status" value="1"/>
</dbReference>
<dbReference type="Proteomes" id="UP000245469">
    <property type="component" value="Unassembled WGS sequence"/>
</dbReference>
<sequence length="248" mass="26612">MPSAHPGETHPAVPALTAPAVAGLTRLSAVDTVRGRIGLAIDLGLLSVGEALPPDSEVAEALGVSEITVRRALRSLADDGILRRVRGRSGGTFVADTEGASELPAVRAFRGDSAEVHRLIDVRTLLETSLTHFAAREADARDIEALEEAVSDARAATDWTGYHAADERFHLGVAQAAHRPHLVGPYRDALHRLYAYFVPYPIEYLHGVNREHADLVDALRTHDAVAAVAIAERHVAALHTTMFVGLTR</sequence>
<comment type="caution">
    <text evidence="5">The sequence shown here is derived from an EMBL/GenBank/DDBJ whole genome shotgun (WGS) entry which is preliminary data.</text>
</comment>
<dbReference type="InterPro" id="IPR011711">
    <property type="entry name" value="GntR_C"/>
</dbReference>
<gene>
    <name evidence="5" type="ORF">BXY45_11576</name>
</gene>
<dbReference type="SUPFAM" id="SSF48008">
    <property type="entry name" value="GntR ligand-binding domain-like"/>
    <property type="match status" value="1"/>
</dbReference>
<dbReference type="EMBL" id="QGDQ01000015">
    <property type="protein sequence ID" value="PWJ53058.1"/>
    <property type="molecule type" value="Genomic_DNA"/>
</dbReference>
<dbReference type="Pfam" id="PF07729">
    <property type="entry name" value="FCD"/>
    <property type="match status" value="1"/>
</dbReference>
<dbReference type="SMART" id="SM00895">
    <property type="entry name" value="FCD"/>
    <property type="match status" value="1"/>
</dbReference>
<evidence type="ECO:0000313" key="5">
    <source>
        <dbReference type="EMBL" id="PWJ53058.1"/>
    </source>
</evidence>
<dbReference type="InterPro" id="IPR001034">
    <property type="entry name" value="DeoR_HTH"/>
</dbReference>
<evidence type="ECO:0000259" key="4">
    <source>
        <dbReference type="PROSITE" id="PS50949"/>
    </source>
</evidence>
<reference evidence="5 6" key="1">
    <citation type="submission" date="2018-03" db="EMBL/GenBank/DDBJ databases">
        <title>Genomic Encyclopedia of Archaeal and Bacterial Type Strains, Phase II (KMG-II): from individual species to whole genera.</title>
        <authorList>
            <person name="Goeker M."/>
        </authorList>
    </citation>
    <scope>NUCLEOTIDE SEQUENCE [LARGE SCALE GENOMIC DNA]</scope>
    <source>
        <strain evidence="5 6">DSM 44889</strain>
    </source>
</reference>
<accession>A0A316A764</accession>